<accession>A0A9I9EKK5</accession>
<dbReference type="EnsemblPlants" id="MELO3C035141.2.1">
    <property type="protein sequence ID" value="MELO3C035141.2.1"/>
    <property type="gene ID" value="MELO3C035141.2"/>
</dbReference>
<sequence length="181" mass="20231">MSVASRRLRYVPTMTSSRTIGCMLAYPIRVVPAWLSFRITTYLGLCTPTGPPVWHSSDSMGSSQPDCLSVSSRYATDQFVLGVPLGHRRPDFVPTGSHVARVGNVPSLVILQKQRRILWWLHKLILTVVNLCHDTRSYNIDSIKVTNGQVLLGIFNITNNFVGLCANKSAKRDITSEFKRI</sequence>
<protein>
    <submittedName>
        <fullName evidence="1">Uncharacterized protein</fullName>
    </submittedName>
</protein>
<evidence type="ECO:0000313" key="1">
    <source>
        <dbReference type="EnsemblPlants" id="MELO3C035141.2.1"/>
    </source>
</evidence>
<dbReference type="AlphaFoldDB" id="A0A9I9EKK5"/>
<dbReference type="Gramene" id="MELO3C035141.2.1">
    <property type="protein sequence ID" value="MELO3C035141.2.1"/>
    <property type="gene ID" value="MELO3C035141.2"/>
</dbReference>
<proteinExistence type="predicted"/>
<organism evidence="1">
    <name type="scientific">Cucumis melo</name>
    <name type="common">Muskmelon</name>
    <dbReference type="NCBI Taxonomy" id="3656"/>
    <lineage>
        <taxon>Eukaryota</taxon>
        <taxon>Viridiplantae</taxon>
        <taxon>Streptophyta</taxon>
        <taxon>Embryophyta</taxon>
        <taxon>Tracheophyta</taxon>
        <taxon>Spermatophyta</taxon>
        <taxon>Magnoliopsida</taxon>
        <taxon>eudicotyledons</taxon>
        <taxon>Gunneridae</taxon>
        <taxon>Pentapetalae</taxon>
        <taxon>rosids</taxon>
        <taxon>fabids</taxon>
        <taxon>Cucurbitales</taxon>
        <taxon>Cucurbitaceae</taxon>
        <taxon>Benincaseae</taxon>
        <taxon>Cucumis</taxon>
    </lineage>
</organism>
<reference evidence="1" key="1">
    <citation type="submission" date="2023-03" db="UniProtKB">
        <authorList>
            <consortium name="EnsemblPlants"/>
        </authorList>
    </citation>
    <scope>IDENTIFICATION</scope>
</reference>
<name>A0A9I9EKK5_CUCME</name>